<keyword evidence="3" id="KW-1185">Reference proteome</keyword>
<evidence type="ECO:0000313" key="3">
    <source>
        <dbReference type="Proteomes" id="UP000008784"/>
    </source>
</evidence>
<proteinExistence type="predicted"/>
<dbReference type="OMA" id="DPNRARC"/>
<gene>
    <name evidence="2" type="ORF">AOL_s00185g2</name>
</gene>
<dbReference type="AlphaFoldDB" id="G1XPY7"/>
<dbReference type="STRING" id="756982.G1XPY7"/>
<dbReference type="RefSeq" id="XP_011126550.1">
    <property type="nucleotide sequence ID" value="XM_011128248.1"/>
</dbReference>
<protein>
    <submittedName>
        <fullName evidence="2">Uncharacterized protein</fullName>
    </submittedName>
</protein>
<dbReference type="InParanoid" id="G1XPY7"/>
<accession>G1XPY7</accession>
<dbReference type="GeneID" id="22897535"/>
<evidence type="ECO:0000256" key="1">
    <source>
        <dbReference type="SAM" id="SignalP"/>
    </source>
</evidence>
<comment type="caution">
    <text evidence="2">The sequence shown here is derived from an EMBL/GenBank/DDBJ whole genome shotgun (WGS) entry which is preliminary data.</text>
</comment>
<organism evidence="2 3">
    <name type="scientific">Arthrobotrys oligospora (strain ATCC 24927 / CBS 115.81 / DSM 1491)</name>
    <name type="common">Nematode-trapping fungus</name>
    <name type="synonym">Didymozoophaga oligospora</name>
    <dbReference type="NCBI Taxonomy" id="756982"/>
    <lineage>
        <taxon>Eukaryota</taxon>
        <taxon>Fungi</taxon>
        <taxon>Dikarya</taxon>
        <taxon>Ascomycota</taxon>
        <taxon>Pezizomycotina</taxon>
        <taxon>Orbiliomycetes</taxon>
        <taxon>Orbiliales</taxon>
        <taxon>Orbiliaceae</taxon>
        <taxon>Orbilia</taxon>
        <taxon>Orbilia oligospora</taxon>
    </lineage>
</organism>
<sequence>MLFNQISTFSVLAFAATSFAASCVPNKTCSNLPRATVTSCSSAISAKKLKYSTCTVWKTVTPAKVTKTVTINQPKVTVIDNKVLTNTVDETGTVSVFSTLTEYSTTVYLDEMSEAVTETATETFEETATETETSIIFNYGFALKKRVAPCTTVAKQCSCLLTRTKTNTLTAKAPTTYKTKTMPRETVTRASTATVSVTVITFYTTVVYDTATSVESQYSTATITATATVQESVTNTDTITATVSETLYTCVDPNRARCGNYCYRTQIDWYNCGGCGQRCNNGQICNGGRCIS</sequence>
<reference evidence="2 3" key="1">
    <citation type="journal article" date="2011" name="PLoS Pathog.">
        <title>Genomic and proteomic analyses of the fungus Arthrobotrys oligospora provide insights into nematode-trap formation.</title>
        <authorList>
            <person name="Yang J."/>
            <person name="Wang L."/>
            <person name="Ji X."/>
            <person name="Feng Y."/>
            <person name="Li X."/>
            <person name="Zou C."/>
            <person name="Xu J."/>
            <person name="Ren Y."/>
            <person name="Mi Q."/>
            <person name="Wu J."/>
            <person name="Liu S."/>
            <person name="Liu Y."/>
            <person name="Huang X."/>
            <person name="Wang H."/>
            <person name="Niu X."/>
            <person name="Li J."/>
            <person name="Liang L."/>
            <person name="Luo Y."/>
            <person name="Ji K."/>
            <person name="Zhou W."/>
            <person name="Yu Z."/>
            <person name="Li G."/>
            <person name="Liu Y."/>
            <person name="Li L."/>
            <person name="Qiao M."/>
            <person name="Feng L."/>
            <person name="Zhang K.-Q."/>
        </authorList>
    </citation>
    <scope>NUCLEOTIDE SEQUENCE [LARGE SCALE GENOMIC DNA]</scope>
    <source>
        <strain evidence="3">ATCC 24927 / CBS 115.81 / DSM 1491</strain>
    </source>
</reference>
<name>G1XPY7_ARTOA</name>
<dbReference type="Proteomes" id="UP000008784">
    <property type="component" value="Unassembled WGS sequence"/>
</dbReference>
<feature type="chain" id="PRO_5003426600" evidence="1">
    <location>
        <begin position="23"/>
        <end position="292"/>
    </location>
</feature>
<evidence type="ECO:0000313" key="2">
    <source>
        <dbReference type="EMBL" id="EGX44788.1"/>
    </source>
</evidence>
<dbReference type="HOGENOM" id="CLU_956514_0_0_1"/>
<feature type="signal peptide" evidence="1">
    <location>
        <begin position="1"/>
        <end position="22"/>
    </location>
</feature>
<keyword evidence="1" id="KW-0732">Signal</keyword>
<dbReference type="OrthoDB" id="5423355at2759"/>
<dbReference type="EMBL" id="ADOT01000276">
    <property type="protein sequence ID" value="EGX44788.1"/>
    <property type="molecule type" value="Genomic_DNA"/>
</dbReference>